<dbReference type="PANTHER" id="PTHR43372:SF4">
    <property type="entry name" value="FATTY-ACID AMIDE HYDROLASE 2"/>
    <property type="match status" value="1"/>
</dbReference>
<dbReference type="InterPro" id="IPR036928">
    <property type="entry name" value="AS_sf"/>
</dbReference>
<dbReference type="AlphaFoldDB" id="A0A177IPT2"/>
<dbReference type="OrthoDB" id="5175573at2"/>
<accession>A0A177IPT2</accession>
<dbReference type="InterPro" id="IPR052739">
    <property type="entry name" value="FAAH2"/>
</dbReference>
<dbReference type="PANTHER" id="PTHR43372">
    <property type="entry name" value="FATTY-ACID AMIDE HYDROLASE"/>
    <property type="match status" value="1"/>
</dbReference>
<dbReference type="EMBL" id="LSTQ01000007">
    <property type="protein sequence ID" value="OAH30774.1"/>
    <property type="molecule type" value="Genomic_DNA"/>
</dbReference>
<dbReference type="Gene3D" id="3.90.1300.10">
    <property type="entry name" value="Amidase signature (AS) domain"/>
    <property type="match status" value="1"/>
</dbReference>
<gene>
    <name evidence="2" type="ORF">AYJ05_12000</name>
</gene>
<dbReference type="Pfam" id="PF01425">
    <property type="entry name" value="Amidase"/>
    <property type="match status" value="1"/>
</dbReference>
<sequence>MSISELSQMSAAQIARAVKAKELSPVETVDNALREVERRNPAINAVVFSDPEGALAEAKELERKILAGEDVGVLAGVPTLMKDLFGEKIGWPATMGGLSALKDSRSSSSGIFPQSMERAGGIVIGATDSPLLGFRGVTDNRLFGPTRNPFNTEYNPGGS</sequence>
<protein>
    <recommendedName>
        <fullName evidence="1">Amidase domain-containing protein</fullName>
    </recommendedName>
</protein>
<evidence type="ECO:0000313" key="3">
    <source>
        <dbReference type="Proteomes" id="UP000076947"/>
    </source>
</evidence>
<feature type="domain" description="Amidase" evidence="1">
    <location>
        <begin position="27"/>
        <end position="159"/>
    </location>
</feature>
<evidence type="ECO:0000313" key="2">
    <source>
        <dbReference type="EMBL" id="OAH30774.1"/>
    </source>
</evidence>
<evidence type="ECO:0000259" key="1">
    <source>
        <dbReference type="Pfam" id="PF01425"/>
    </source>
</evidence>
<dbReference type="GO" id="GO:0012505">
    <property type="term" value="C:endomembrane system"/>
    <property type="evidence" value="ECO:0007669"/>
    <property type="project" value="TreeGrafter"/>
</dbReference>
<dbReference type="Proteomes" id="UP000076947">
    <property type="component" value="Unassembled WGS sequence"/>
</dbReference>
<dbReference type="InterPro" id="IPR023631">
    <property type="entry name" value="Amidase_dom"/>
</dbReference>
<keyword evidence="3" id="KW-1185">Reference proteome</keyword>
<comment type="caution">
    <text evidence="2">The sequence shown here is derived from an EMBL/GenBank/DDBJ whole genome shotgun (WGS) entry which is preliminary data.</text>
</comment>
<organism evidence="2 3">
    <name type="scientific">Corynebacterium stationis</name>
    <dbReference type="NCBI Taxonomy" id="1705"/>
    <lineage>
        <taxon>Bacteria</taxon>
        <taxon>Bacillati</taxon>
        <taxon>Actinomycetota</taxon>
        <taxon>Actinomycetes</taxon>
        <taxon>Mycobacteriales</taxon>
        <taxon>Corynebacteriaceae</taxon>
        <taxon>Corynebacterium</taxon>
    </lineage>
</organism>
<name>A0A177IPT2_9CORY</name>
<dbReference type="SUPFAM" id="SSF75304">
    <property type="entry name" value="Amidase signature (AS) enzymes"/>
    <property type="match status" value="1"/>
</dbReference>
<reference evidence="3" key="1">
    <citation type="submission" date="2016-02" db="EMBL/GenBank/DDBJ databases">
        <authorList>
            <person name="Kaur G."/>
            <person name="Nair G.R."/>
            <person name="Mayilraj S."/>
        </authorList>
    </citation>
    <scope>NUCLEOTIDE SEQUENCE [LARGE SCALE GENOMIC DNA]</scope>
    <source>
        <strain evidence="3">GA-15</strain>
    </source>
</reference>
<proteinExistence type="predicted"/>